<dbReference type="AlphaFoldDB" id="A0AAE1AP49"/>
<reference evidence="1" key="1">
    <citation type="journal article" date="2023" name="G3 (Bethesda)">
        <title>A reference genome for the long-term kleptoplast-retaining sea slug Elysia crispata morphotype clarki.</title>
        <authorList>
            <person name="Eastman K.E."/>
            <person name="Pendleton A.L."/>
            <person name="Shaikh M.A."/>
            <person name="Suttiyut T."/>
            <person name="Ogas R."/>
            <person name="Tomko P."/>
            <person name="Gavelis G."/>
            <person name="Widhalm J.R."/>
            <person name="Wisecaver J.H."/>
        </authorList>
    </citation>
    <scope>NUCLEOTIDE SEQUENCE</scope>
    <source>
        <strain evidence="1">ECLA1</strain>
    </source>
</reference>
<comment type="caution">
    <text evidence="1">The sequence shown here is derived from an EMBL/GenBank/DDBJ whole genome shotgun (WGS) entry which is preliminary data.</text>
</comment>
<organism evidence="1 2">
    <name type="scientific">Elysia crispata</name>
    <name type="common">lettuce slug</name>
    <dbReference type="NCBI Taxonomy" id="231223"/>
    <lineage>
        <taxon>Eukaryota</taxon>
        <taxon>Metazoa</taxon>
        <taxon>Spiralia</taxon>
        <taxon>Lophotrochozoa</taxon>
        <taxon>Mollusca</taxon>
        <taxon>Gastropoda</taxon>
        <taxon>Heterobranchia</taxon>
        <taxon>Euthyneura</taxon>
        <taxon>Panpulmonata</taxon>
        <taxon>Sacoglossa</taxon>
        <taxon>Placobranchoidea</taxon>
        <taxon>Plakobranchidae</taxon>
        <taxon>Elysia</taxon>
    </lineage>
</organism>
<evidence type="ECO:0000313" key="2">
    <source>
        <dbReference type="Proteomes" id="UP001283361"/>
    </source>
</evidence>
<dbReference type="Proteomes" id="UP001283361">
    <property type="component" value="Unassembled WGS sequence"/>
</dbReference>
<gene>
    <name evidence="1" type="ORF">RRG08_046602</name>
</gene>
<protein>
    <submittedName>
        <fullName evidence="1">Uncharacterized protein</fullName>
    </submittedName>
</protein>
<dbReference type="EMBL" id="JAWDGP010001472">
    <property type="protein sequence ID" value="KAK3791450.1"/>
    <property type="molecule type" value="Genomic_DNA"/>
</dbReference>
<name>A0AAE1AP49_9GAST</name>
<accession>A0AAE1AP49</accession>
<dbReference type="PROSITE" id="PS51257">
    <property type="entry name" value="PROKAR_LIPOPROTEIN"/>
    <property type="match status" value="1"/>
</dbReference>
<proteinExistence type="predicted"/>
<evidence type="ECO:0000313" key="1">
    <source>
        <dbReference type="EMBL" id="KAK3791450.1"/>
    </source>
</evidence>
<keyword evidence="2" id="KW-1185">Reference proteome</keyword>
<sequence>MGRGEVAKSLGQVSTYSVHVPGGGTLVACVKKKYNRYPDTCLELAWNAIKIYSWKGHVFRYHIYHVCESEMSPLVYWYNKHFN</sequence>